<sequence>MDDDASKKVTCGFYPANYTSIAEALLSTAIPRPGVIISPDPVTARVRRRSDKAAAVGGVATPPDDDAPSEREVEVISGRLNERQASVLSEIMRDDAKKVVIRRNGETVEDVYPLDRANHDTTTYYCMIPIFGQDGENCCTFLMKYFNISCYLGIPGTAYPLR</sequence>
<dbReference type="AlphaFoldDB" id="A0A7S2XH35"/>
<reference evidence="1" key="1">
    <citation type="submission" date="2021-01" db="EMBL/GenBank/DDBJ databases">
        <authorList>
            <person name="Corre E."/>
            <person name="Pelletier E."/>
            <person name="Niang G."/>
            <person name="Scheremetjew M."/>
            <person name="Finn R."/>
            <person name="Kale V."/>
            <person name="Holt S."/>
            <person name="Cochrane G."/>
            <person name="Meng A."/>
            <person name="Brown T."/>
            <person name="Cohen L."/>
        </authorList>
    </citation>
    <scope>NUCLEOTIDE SEQUENCE</scope>
    <source>
        <strain evidence="1">CCMP622</strain>
    </source>
</reference>
<accession>A0A7S2XH35</accession>
<name>A0A7S2XH35_9EUKA</name>
<organism evidence="1">
    <name type="scientific">Lotharella oceanica</name>
    <dbReference type="NCBI Taxonomy" id="641309"/>
    <lineage>
        <taxon>Eukaryota</taxon>
        <taxon>Sar</taxon>
        <taxon>Rhizaria</taxon>
        <taxon>Cercozoa</taxon>
        <taxon>Chlorarachniophyceae</taxon>
        <taxon>Lotharella</taxon>
    </lineage>
</organism>
<gene>
    <name evidence="1" type="ORF">LSP00402_LOCUS16818</name>
</gene>
<proteinExistence type="predicted"/>
<protein>
    <submittedName>
        <fullName evidence="1">Uncharacterized protein</fullName>
    </submittedName>
</protein>
<evidence type="ECO:0000313" key="1">
    <source>
        <dbReference type="EMBL" id="CAD9772827.1"/>
    </source>
</evidence>
<dbReference type="EMBL" id="HBHP01027157">
    <property type="protein sequence ID" value="CAD9772827.1"/>
    <property type="molecule type" value="Transcribed_RNA"/>
</dbReference>